<reference evidence="2 3" key="1">
    <citation type="journal article" date="2012" name="Eukaryot. Cell">
        <title>Draft genome sequence of CBS 2479, the standard type strain of Trichosporon asahii.</title>
        <authorList>
            <person name="Yang R.Y."/>
            <person name="Li H.T."/>
            <person name="Zhu H."/>
            <person name="Zhou G.P."/>
            <person name="Wang M."/>
            <person name="Wang L."/>
        </authorList>
    </citation>
    <scope>NUCLEOTIDE SEQUENCE [LARGE SCALE GENOMIC DNA]</scope>
    <source>
        <strain evidence="3">ATCC 90039 / CBS 2479 / JCM 2466 / KCTC 7840 / NCYC 2677 / UAMH 7654</strain>
    </source>
</reference>
<dbReference type="VEuPathDB" id="FungiDB:A1Q1_02898"/>
<dbReference type="HOGENOM" id="CLU_1143239_0_0_1"/>
<dbReference type="EMBL" id="ALBS01000211">
    <property type="protein sequence ID" value="EJT48194.1"/>
    <property type="molecule type" value="Genomic_DNA"/>
</dbReference>
<name>J6EUD9_TRIAS</name>
<evidence type="ECO:0000256" key="1">
    <source>
        <dbReference type="SAM" id="MobiDB-lite"/>
    </source>
</evidence>
<dbReference type="RefSeq" id="XP_014179602.1">
    <property type="nucleotide sequence ID" value="XM_014324127.1"/>
</dbReference>
<accession>J6EUD9</accession>
<evidence type="ECO:0000313" key="2">
    <source>
        <dbReference type="EMBL" id="EJT48194.1"/>
    </source>
</evidence>
<feature type="region of interest" description="Disordered" evidence="1">
    <location>
        <begin position="1"/>
        <end position="22"/>
    </location>
</feature>
<sequence length="243" mass="27601">MSTSEDGPRSPNRLTHGAGSPSCDSIDEAGNHCSWHVCGSEECPEPGKAWRDRGISGGNGETLWDRLASRRYVDERIWAYVDHDWVPSSSRPLLVLGADDETCQRGCAMVHVKWDGEVTSRTPGDVRLLTDVKADTPLTALAPAIGSFSFKSVPGLQEWTEYNEGDDSMTWGQYCFHRISYDKCGRDVIEFKKKLGDNLVQCAGEKWEILSRDRRWTWLRDAHDRRDRLRQCKTPRKPDENAW</sequence>
<dbReference type="GeneID" id="25986411"/>
<organism evidence="2 3">
    <name type="scientific">Trichosporon asahii var. asahii (strain ATCC 90039 / CBS 2479 / JCM 2466 / KCTC 7840 / NBRC 103889/ NCYC 2677 / UAMH 7654)</name>
    <name type="common">Yeast</name>
    <dbReference type="NCBI Taxonomy" id="1186058"/>
    <lineage>
        <taxon>Eukaryota</taxon>
        <taxon>Fungi</taxon>
        <taxon>Dikarya</taxon>
        <taxon>Basidiomycota</taxon>
        <taxon>Agaricomycotina</taxon>
        <taxon>Tremellomycetes</taxon>
        <taxon>Trichosporonales</taxon>
        <taxon>Trichosporonaceae</taxon>
        <taxon>Trichosporon</taxon>
    </lineage>
</organism>
<dbReference type="AlphaFoldDB" id="J6EUD9"/>
<dbReference type="KEGG" id="tasa:A1Q1_02898"/>
<dbReference type="Proteomes" id="UP000002748">
    <property type="component" value="Unassembled WGS sequence"/>
</dbReference>
<comment type="caution">
    <text evidence="2">The sequence shown here is derived from an EMBL/GenBank/DDBJ whole genome shotgun (WGS) entry which is preliminary data.</text>
</comment>
<gene>
    <name evidence="2" type="ORF">A1Q1_02898</name>
</gene>
<protein>
    <submittedName>
        <fullName evidence="2">Uncharacterized protein</fullName>
    </submittedName>
</protein>
<evidence type="ECO:0000313" key="3">
    <source>
        <dbReference type="Proteomes" id="UP000002748"/>
    </source>
</evidence>
<proteinExistence type="predicted"/>